<protein>
    <submittedName>
        <fullName evidence="7">Uncharacterized protein</fullName>
    </submittedName>
</protein>
<dbReference type="InParanoid" id="A0A0C2YKD9"/>
<proteinExistence type="inferred from homology"/>
<evidence type="ECO:0000256" key="5">
    <source>
        <dbReference type="ARBA" id="ARBA00022840"/>
    </source>
</evidence>
<dbReference type="PANTHER" id="PTHR19375">
    <property type="entry name" value="HEAT SHOCK PROTEIN 70KDA"/>
    <property type="match status" value="1"/>
</dbReference>
<dbReference type="Gene3D" id="1.20.1270.10">
    <property type="match status" value="1"/>
</dbReference>
<dbReference type="Gene3D" id="3.30.420.40">
    <property type="match status" value="1"/>
</dbReference>
<dbReference type="InterPro" id="IPR029047">
    <property type="entry name" value="HSP70_peptide-bd_sf"/>
</dbReference>
<dbReference type="Gene3D" id="3.90.640.10">
    <property type="entry name" value="Actin, Chain A, domain 4"/>
    <property type="match status" value="1"/>
</dbReference>
<accession>A0A0C2YKD9</accession>
<dbReference type="InterPro" id="IPR043129">
    <property type="entry name" value="ATPase_NBD"/>
</dbReference>
<dbReference type="PROSITE" id="PS00329">
    <property type="entry name" value="HSP70_2"/>
    <property type="match status" value="1"/>
</dbReference>
<reference evidence="7 8" key="1">
    <citation type="submission" date="2014-04" db="EMBL/GenBank/DDBJ databases">
        <authorList>
            <consortium name="DOE Joint Genome Institute"/>
            <person name="Kuo A."/>
            <person name="Kohler A."/>
            <person name="Nagy L.G."/>
            <person name="Floudas D."/>
            <person name="Copeland A."/>
            <person name="Barry K.W."/>
            <person name="Cichocki N."/>
            <person name="Veneault-Fourrey C."/>
            <person name="LaButti K."/>
            <person name="Lindquist E.A."/>
            <person name="Lipzen A."/>
            <person name="Lundell T."/>
            <person name="Morin E."/>
            <person name="Murat C."/>
            <person name="Sun H."/>
            <person name="Tunlid A."/>
            <person name="Henrissat B."/>
            <person name="Grigoriev I.V."/>
            <person name="Hibbett D.S."/>
            <person name="Martin F."/>
            <person name="Nordberg H.P."/>
            <person name="Cantor M.N."/>
            <person name="Hua S.X."/>
        </authorList>
    </citation>
    <scope>NUCLEOTIDE SEQUENCE [LARGE SCALE GENOMIC DNA]</scope>
    <source>
        <strain evidence="7 8">Foug A</strain>
    </source>
</reference>
<organism evidence="7 8">
    <name type="scientific">Scleroderma citrinum Foug A</name>
    <dbReference type="NCBI Taxonomy" id="1036808"/>
    <lineage>
        <taxon>Eukaryota</taxon>
        <taxon>Fungi</taxon>
        <taxon>Dikarya</taxon>
        <taxon>Basidiomycota</taxon>
        <taxon>Agaricomycotina</taxon>
        <taxon>Agaricomycetes</taxon>
        <taxon>Agaricomycetidae</taxon>
        <taxon>Boletales</taxon>
        <taxon>Sclerodermatineae</taxon>
        <taxon>Sclerodermataceae</taxon>
        <taxon>Scleroderma</taxon>
    </lineage>
</organism>
<dbReference type="GO" id="GO:0005524">
    <property type="term" value="F:ATP binding"/>
    <property type="evidence" value="ECO:0007669"/>
    <property type="project" value="UniProtKB-KW"/>
</dbReference>
<dbReference type="SUPFAM" id="SSF53067">
    <property type="entry name" value="Actin-like ATPase domain"/>
    <property type="match status" value="1"/>
</dbReference>
<evidence type="ECO:0000256" key="3">
    <source>
        <dbReference type="ARBA" id="ARBA00022741"/>
    </source>
</evidence>
<comment type="subcellular location">
    <subcellularLocation>
        <location evidence="1">Endoplasmic reticulum lumen</location>
    </subcellularLocation>
</comment>
<dbReference type="PRINTS" id="PR00301">
    <property type="entry name" value="HEATSHOCK70"/>
</dbReference>
<dbReference type="EMBL" id="KN822574">
    <property type="protein sequence ID" value="KIM50233.1"/>
    <property type="molecule type" value="Genomic_DNA"/>
</dbReference>
<name>A0A0C2YKD9_9AGAM</name>
<evidence type="ECO:0000256" key="6">
    <source>
        <dbReference type="SAM" id="MobiDB-lite"/>
    </source>
</evidence>
<dbReference type="FunFam" id="2.60.34.10:FF:000002">
    <property type="entry name" value="Heat shock 70 kDa"/>
    <property type="match status" value="1"/>
</dbReference>
<keyword evidence="5" id="KW-0067">ATP-binding</keyword>
<evidence type="ECO:0000256" key="4">
    <source>
        <dbReference type="ARBA" id="ARBA00022824"/>
    </source>
</evidence>
<dbReference type="Proteomes" id="UP000053989">
    <property type="component" value="Unassembled WGS sequence"/>
</dbReference>
<evidence type="ECO:0000256" key="1">
    <source>
        <dbReference type="ARBA" id="ARBA00004319"/>
    </source>
</evidence>
<dbReference type="SUPFAM" id="SSF100920">
    <property type="entry name" value="Heat shock protein 70kD (HSP70), peptide-binding domain"/>
    <property type="match status" value="1"/>
</dbReference>
<dbReference type="FunFam" id="1.20.1270.10:FF:000056">
    <property type="entry name" value="Putative Hsp70 family ATPase KAR2"/>
    <property type="match status" value="1"/>
</dbReference>
<dbReference type="HOGENOM" id="CLU_005965_3_1_1"/>
<keyword evidence="8" id="KW-1185">Reference proteome</keyword>
<feature type="region of interest" description="Disordered" evidence="6">
    <location>
        <begin position="411"/>
        <end position="436"/>
    </location>
</feature>
<gene>
    <name evidence="7" type="ORF">SCLCIDRAFT_34497</name>
</gene>
<evidence type="ECO:0000256" key="2">
    <source>
        <dbReference type="ARBA" id="ARBA00007381"/>
    </source>
</evidence>
<evidence type="ECO:0000313" key="7">
    <source>
        <dbReference type="EMBL" id="KIM50233.1"/>
    </source>
</evidence>
<evidence type="ECO:0000313" key="8">
    <source>
        <dbReference type="Proteomes" id="UP000053989"/>
    </source>
</evidence>
<dbReference type="GO" id="GO:0005788">
    <property type="term" value="C:endoplasmic reticulum lumen"/>
    <property type="evidence" value="ECO:0007669"/>
    <property type="project" value="UniProtKB-SubCell"/>
</dbReference>
<dbReference type="STRING" id="1036808.A0A0C2YKD9"/>
<dbReference type="Pfam" id="PF00012">
    <property type="entry name" value="HSP70"/>
    <property type="match status" value="2"/>
</dbReference>
<dbReference type="InterPro" id="IPR013126">
    <property type="entry name" value="Hsp_70_fam"/>
</dbReference>
<dbReference type="InterPro" id="IPR018181">
    <property type="entry name" value="Heat_shock_70_CS"/>
</dbReference>
<keyword evidence="4" id="KW-0256">Endoplasmic reticulum</keyword>
<comment type="similarity">
    <text evidence="2">Belongs to the heat shock protein 70 family.</text>
</comment>
<dbReference type="SUPFAM" id="SSF100934">
    <property type="entry name" value="Heat shock protein 70kD (HSP70), C-terminal subdomain"/>
    <property type="match status" value="1"/>
</dbReference>
<sequence>MGSRRYTASLINEPMAAAIAYGLNKKGGESQTIIYDLGGGTFDVSLLSIDDGVFEVLATAGDTHLGGEDFDNRVIDYLIKEYKKKTGMDASSNMRAMGKLKREVEKAKCTLSSQQSTCIEIKSFEDGNDFLETLTRAKSFLSVVQRVFPRFNKHSKTTLAKNLPTVLTLMRLSPRAAVQGGILSGEQGTEDVILVDICPLTLSIKTTSGVFTKLIPRNTVIPTRKSRTFSTVADNQPTVLIQVFEGERALTKDNLLGKLELSGIPPAPRGVPQIEVTFEIDAHGIMKVAAADKGTGKSESITITNEKGRLSKQDVERMVCEAEDFASEDEANPKRVKALNSLSSFVYGLKSQLGDQSGLGGKLSDGDKKTLLSTIKEATEWIEDNGQTASTDDLEEKLAEIQSIVSPITSKLYAGGAGGSGSPEDENEPYYGHDEL</sequence>
<dbReference type="Gene3D" id="2.60.34.10">
    <property type="entry name" value="Substrate Binding Domain Of DNAk, Chain A, domain 1"/>
    <property type="match status" value="1"/>
</dbReference>
<dbReference type="GO" id="GO:0140662">
    <property type="term" value="F:ATP-dependent protein folding chaperone"/>
    <property type="evidence" value="ECO:0007669"/>
    <property type="project" value="InterPro"/>
</dbReference>
<dbReference type="FunFam" id="3.90.640.10:FF:000002">
    <property type="entry name" value="Heat shock 70 kDa"/>
    <property type="match status" value="1"/>
</dbReference>
<dbReference type="AlphaFoldDB" id="A0A0C2YKD9"/>
<reference evidence="8" key="2">
    <citation type="submission" date="2015-01" db="EMBL/GenBank/DDBJ databases">
        <title>Evolutionary Origins and Diversification of the Mycorrhizal Mutualists.</title>
        <authorList>
            <consortium name="DOE Joint Genome Institute"/>
            <consortium name="Mycorrhizal Genomics Consortium"/>
            <person name="Kohler A."/>
            <person name="Kuo A."/>
            <person name="Nagy L.G."/>
            <person name="Floudas D."/>
            <person name="Copeland A."/>
            <person name="Barry K.W."/>
            <person name="Cichocki N."/>
            <person name="Veneault-Fourrey C."/>
            <person name="LaButti K."/>
            <person name="Lindquist E.A."/>
            <person name="Lipzen A."/>
            <person name="Lundell T."/>
            <person name="Morin E."/>
            <person name="Murat C."/>
            <person name="Riley R."/>
            <person name="Ohm R."/>
            <person name="Sun H."/>
            <person name="Tunlid A."/>
            <person name="Henrissat B."/>
            <person name="Grigoriev I.V."/>
            <person name="Hibbett D.S."/>
            <person name="Martin F."/>
        </authorList>
    </citation>
    <scope>NUCLEOTIDE SEQUENCE [LARGE SCALE GENOMIC DNA]</scope>
    <source>
        <strain evidence="8">Foug A</strain>
    </source>
</reference>
<keyword evidence="3" id="KW-0547">Nucleotide-binding</keyword>
<dbReference type="InterPro" id="IPR029048">
    <property type="entry name" value="HSP70_C_sf"/>
</dbReference>
<dbReference type="OrthoDB" id="2661765at2759"/>